<protein>
    <submittedName>
        <fullName evidence="1">Uncharacterized protein</fullName>
    </submittedName>
</protein>
<dbReference type="OrthoDB" id="2937982at2"/>
<proteinExistence type="predicted"/>
<keyword evidence="2" id="KW-1185">Reference proteome</keyword>
<dbReference type="RefSeq" id="WP_136953448.1">
    <property type="nucleotide sequence ID" value="NZ_CP039712.1"/>
</dbReference>
<dbReference type="KEGG" id="vao:FA707_06370"/>
<evidence type="ECO:0000313" key="1">
    <source>
        <dbReference type="EMBL" id="QCI86617.1"/>
    </source>
</evidence>
<sequence length="164" mass="18960">MNHSIIELYLSMNDLDKDELLVLMNLTDDELDRYDTLSFFDLPVKLIHGLAVLSNRQIGDVMNELEMMYFSQDKLRGFGFLLQRHNVSFPDLEFALYTNIQEAEDLGIAVLPFIPNLIKHRDLTITEAIEKEMEQAIKLLNAKINATGVNYLDEFDKTDFDPND</sequence>
<evidence type="ECO:0000313" key="2">
    <source>
        <dbReference type="Proteomes" id="UP000298615"/>
    </source>
</evidence>
<name>A0A4D7CWD5_9ENTE</name>
<dbReference type="AlphaFoldDB" id="A0A4D7CWD5"/>
<dbReference type="Proteomes" id="UP000298615">
    <property type="component" value="Chromosome"/>
</dbReference>
<gene>
    <name evidence="1" type="ORF">FA707_06370</name>
</gene>
<organism evidence="1 2">
    <name type="scientific">Vagococcus zengguangii</name>
    <dbReference type="NCBI Taxonomy" id="2571750"/>
    <lineage>
        <taxon>Bacteria</taxon>
        <taxon>Bacillati</taxon>
        <taxon>Bacillota</taxon>
        <taxon>Bacilli</taxon>
        <taxon>Lactobacillales</taxon>
        <taxon>Enterococcaceae</taxon>
        <taxon>Vagococcus</taxon>
    </lineage>
</organism>
<dbReference type="EMBL" id="CP039712">
    <property type="protein sequence ID" value="QCI86617.1"/>
    <property type="molecule type" value="Genomic_DNA"/>
</dbReference>
<accession>A0A4D7CWD5</accession>
<reference evidence="1 2" key="1">
    <citation type="submission" date="2019-04" db="EMBL/GenBank/DDBJ databases">
        <title>Vagococcus sp. nov., isolated from faeces of yaks (Bos grunniens).</title>
        <authorList>
            <person name="Ge Y."/>
        </authorList>
    </citation>
    <scope>NUCLEOTIDE SEQUENCE [LARGE SCALE GENOMIC DNA]</scope>
    <source>
        <strain evidence="1 2">MN-17</strain>
    </source>
</reference>